<evidence type="ECO:0000313" key="2">
    <source>
        <dbReference type="Proteomes" id="UP001363151"/>
    </source>
</evidence>
<reference evidence="1 2" key="1">
    <citation type="submission" date="2024-03" db="EMBL/GenBank/DDBJ databases">
        <title>Aureococcus anophagefferens CCMP1851 and Kratosvirus quantuckense: Draft genome of a second virus-susceptible host strain in the model system.</title>
        <authorList>
            <person name="Chase E."/>
            <person name="Truchon A.R."/>
            <person name="Schepens W."/>
            <person name="Wilhelm S.W."/>
        </authorList>
    </citation>
    <scope>NUCLEOTIDE SEQUENCE [LARGE SCALE GENOMIC DNA]</scope>
    <source>
        <strain evidence="1 2">CCMP1851</strain>
    </source>
</reference>
<dbReference type="InterPro" id="IPR036259">
    <property type="entry name" value="MFS_trans_sf"/>
</dbReference>
<dbReference type="PANTHER" id="PTHR10924">
    <property type="entry name" value="MAJOR FACILITATOR SUPERFAMILY PROTEIN-RELATED"/>
    <property type="match status" value="1"/>
</dbReference>
<dbReference type="InterPro" id="IPR049680">
    <property type="entry name" value="FLVCR1-2_SLC49-like"/>
</dbReference>
<dbReference type="GO" id="GO:0022857">
    <property type="term" value="F:transmembrane transporter activity"/>
    <property type="evidence" value="ECO:0007669"/>
    <property type="project" value="InterPro"/>
</dbReference>
<protein>
    <submittedName>
        <fullName evidence="1">Major facilitator superfamily protein</fullName>
    </submittedName>
</protein>
<organism evidence="1 2">
    <name type="scientific">Aureococcus anophagefferens</name>
    <name type="common">Harmful bloom alga</name>
    <dbReference type="NCBI Taxonomy" id="44056"/>
    <lineage>
        <taxon>Eukaryota</taxon>
        <taxon>Sar</taxon>
        <taxon>Stramenopiles</taxon>
        <taxon>Ochrophyta</taxon>
        <taxon>Pelagophyceae</taxon>
        <taxon>Pelagomonadales</taxon>
        <taxon>Pelagomonadaceae</taxon>
        <taxon>Aureococcus</taxon>
    </lineage>
</organism>
<name>A0ABR1G5G1_AURAN</name>
<sequence length="550" mass="57580">MTCRLRCLLAVLASTTALVVPPARLKTRRSVAPAQRPPAPLADAPRLPATATLAARSAAAPTEYVVYESRWAHLFMLSLLAFVSDLVCFATASDPAAFNVATGEDAAQVIDVFLFANVFSCFFFTDVSRALGLRRCVVGAAALMAAGCALRSGVALDGALPAYSQILAGTVLVGLSQPFFQCSPPLLSATWFPQKERALATATALNANQLGIAAAFIVGGSMPLPAYFVAITASSVAALALVAVAFQRRPPSPPTASAAAALERDSENDGASETVLGLTYPAALRDLMQVDGFLATNAAFVASIGVTNVVSAFAGESPRESLRRADCPASELILVGAAFQVAIVVGGVVLGAYVDESRTFKRTTLLCLVTALSCIFTLGVAEGYDVDLPNVLVVAVLLILGAVIGPVQPINAELAVEVSHPADENAVEATQQLSGNLLSALLVPLYQMLAVYDVNFVPTDGTPHRAFGFSRNVFGGVSGLADQPRDAVRGLTLAEPPFIHHAVDIRGDDLLLMSLLFGAFVFFSRSTFELRRSEVDQGGAVDLSRNPNRL</sequence>
<dbReference type="EMBL" id="JBBJCI010000120">
    <property type="protein sequence ID" value="KAK7248144.1"/>
    <property type="molecule type" value="Genomic_DNA"/>
</dbReference>
<dbReference type="GO" id="GO:0016020">
    <property type="term" value="C:membrane"/>
    <property type="evidence" value="ECO:0007669"/>
    <property type="project" value="UniProtKB-SubCell"/>
</dbReference>
<dbReference type="Gene3D" id="1.20.1250.20">
    <property type="entry name" value="MFS general substrate transporter like domains"/>
    <property type="match status" value="1"/>
</dbReference>
<dbReference type="SUPFAM" id="SSF103473">
    <property type="entry name" value="MFS general substrate transporter"/>
    <property type="match status" value="1"/>
</dbReference>
<gene>
    <name evidence="1" type="ORF">SO694_00080183</name>
</gene>
<keyword evidence="2" id="KW-1185">Reference proteome</keyword>
<dbReference type="Proteomes" id="UP001363151">
    <property type="component" value="Unassembled WGS sequence"/>
</dbReference>
<dbReference type="InterPro" id="IPR011701">
    <property type="entry name" value="MFS"/>
</dbReference>
<dbReference type="PANTHER" id="PTHR10924:SF6">
    <property type="entry name" value="SOLUTE CARRIER FAMILY 49 MEMBER A3"/>
    <property type="match status" value="1"/>
</dbReference>
<evidence type="ECO:0000313" key="1">
    <source>
        <dbReference type="EMBL" id="KAK7248144.1"/>
    </source>
</evidence>
<dbReference type="KEGG" id="aaf:AURANDRAFT_68679"/>
<proteinExistence type="predicted"/>
<comment type="caution">
    <text evidence="1">The sequence shown here is derived from an EMBL/GenBank/DDBJ whole genome shotgun (WGS) entry which is preliminary data.</text>
</comment>
<dbReference type="Pfam" id="PF07690">
    <property type="entry name" value="MFS_1"/>
    <property type="match status" value="1"/>
</dbReference>
<accession>A0ABR1G5G1</accession>